<keyword evidence="2" id="KW-1133">Transmembrane helix</keyword>
<feature type="compositionally biased region" description="Low complexity" evidence="1">
    <location>
        <begin position="72"/>
        <end position="91"/>
    </location>
</feature>
<dbReference type="InterPro" id="IPR032623">
    <property type="entry name" value="FecR_N"/>
</dbReference>
<dbReference type="EMBL" id="HE577330">
    <property type="protein sequence ID" value="CCD02544.1"/>
    <property type="molecule type" value="Genomic_DNA"/>
</dbReference>
<dbReference type="AlphaFoldDB" id="A0A9P1NQZ7"/>
<keyword evidence="5" id="KW-1185">Reference proteome</keyword>
<keyword evidence="2" id="KW-0812">Transmembrane</keyword>
<evidence type="ECO:0000313" key="4">
    <source>
        <dbReference type="EMBL" id="CCD02544.1"/>
    </source>
</evidence>
<sequence>MPRRGRRAGHLSAAAQPDGPAGDRQPAFLPVPHGRQHRARPDACGDPPRAALRPGGTGARPSAGRAGRRGDAGAQAATGTAEPGAGRTAAALPRGVSASQIRWAEPCRHRRAPRHLAQHGGEACHEGPGPLPRPAGALMERDRDQPDLPDTPRDAALAWFVRMESGDADAADRRAFHAWLAQDPAHRREYDRLAGLWGDLDRVPDPRKERRAAPTRRRFLALGAVGGAAACAAALGGAVVLTRLAGRPEDRDRRAADGGAGRRLGPDPGRRQRGGRRLHRRRTARPFDRGAGAFRDRSRPGAPLRRHLRRRADRHRRRQLRGAPLPGLRGGGGGIRNGQPDHRDGAPPSRRRRAKPILWPRWSRPAAEPGRGGGERMAARPAGFPGTAARRGDCRSQPLPPRPHRAVGPPARRTALRRQRGHQPAGRRPERHSPHASLAHAAPRSRLGHHPFHLAGSYQIFSKPR</sequence>
<keyword evidence="2" id="KW-0472">Membrane</keyword>
<feature type="transmembrane region" description="Helical" evidence="2">
    <location>
        <begin position="219"/>
        <end position="241"/>
    </location>
</feature>
<accession>A0A9P1NQZ7</accession>
<evidence type="ECO:0000256" key="1">
    <source>
        <dbReference type="SAM" id="MobiDB-lite"/>
    </source>
</evidence>
<name>A0A9P1NQZ7_9PROT</name>
<feature type="domain" description="FecR N-terminal" evidence="3">
    <location>
        <begin position="154"/>
        <end position="194"/>
    </location>
</feature>
<evidence type="ECO:0000259" key="3">
    <source>
        <dbReference type="Pfam" id="PF16220"/>
    </source>
</evidence>
<feature type="compositionally biased region" description="Basic residues" evidence="1">
    <location>
        <begin position="271"/>
        <end position="284"/>
    </location>
</feature>
<gene>
    <name evidence="4" type="ORF">AZOBR_p310286</name>
</gene>
<feature type="compositionally biased region" description="Low complexity" evidence="1">
    <location>
        <begin position="435"/>
        <end position="445"/>
    </location>
</feature>
<evidence type="ECO:0000256" key="2">
    <source>
        <dbReference type="SAM" id="Phobius"/>
    </source>
</evidence>
<dbReference type="Pfam" id="PF16220">
    <property type="entry name" value="DUF4880"/>
    <property type="match status" value="1"/>
</dbReference>
<dbReference type="KEGG" id="abs:AZOBR_p310286"/>
<protein>
    <recommendedName>
        <fullName evidence="3">FecR N-terminal domain-containing protein</fullName>
    </recommendedName>
</protein>
<dbReference type="Proteomes" id="UP000007319">
    <property type="component" value="Plasmid AZOBR_p3"/>
</dbReference>
<feature type="compositionally biased region" description="Basic residues" evidence="1">
    <location>
        <begin position="304"/>
        <end position="320"/>
    </location>
</feature>
<reference evidence="4 5" key="1">
    <citation type="journal article" date="2011" name="PLoS Genet.">
        <title>Azospirillum genomes reveal transition of bacteria from aquatic to terrestrial environments.</title>
        <authorList>
            <person name="Wisniewski-Dye F."/>
            <person name="Borziak K."/>
            <person name="Khalsa-Moyers G."/>
            <person name="Alexandre G."/>
            <person name="Sukharnikov L.O."/>
            <person name="Wuichet K."/>
            <person name="Hurst G.B."/>
            <person name="McDonald W.H."/>
            <person name="Robertson J.S."/>
            <person name="Barbe V."/>
            <person name="Calteau A."/>
            <person name="Rouy Z."/>
            <person name="Mangenot S."/>
            <person name="Prigent-Combaret C."/>
            <person name="Normand P."/>
            <person name="Boyer M."/>
            <person name="Siguier P."/>
            <person name="Dessaux Y."/>
            <person name="Elmerich C."/>
            <person name="Condemine G."/>
            <person name="Krishnen G."/>
            <person name="Kennedy I."/>
            <person name="Paterson A.H."/>
            <person name="Gonzalez V."/>
            <person name="Mavingui P."/>
            <person name="Zhulin I.B."/>
        </authorList>
    </citation>
    <scope>NUCLEOTIDE SEQUENCE [LARGE SCALE GENOMIC DNA]</scope>
    <source>
        <strain evidence="4 5">Sp245</strain>
    </source>
</reference>
<feature type="region of interest" description="Disordered" evidence="1">
    <location>
        <begin position="1"/>
        <end position="93"/>
    </location>
</feature>
<feature type="region of interest" description="Disordered" evidence="1">
    <location>
        <begin position="249"/>
        <end position="465"/>
    </location>
</feature>
<keyword evidence="4" id="KW-0614">Plasmid</keyword>
<organism evidence="4 5">
    <name type="scientific">Azospirillum baldaniorum</name>
    <dbReference type="NCBI Taxonomy" id="1064539"/>
    <lineage>
        <taxon>Bacteria</taxon>
        <taxon>Pseudomonadati</taxon>
        <taxon>Pseudomonadota</taxon>
        <taxon>Alphaproteobacteria</taxon>
        <taxon>Rhodospirillales</taxon>
        <taxon>Azospirillaceae</taxon>
        <taxon>Azospirillum</taxon>
    </lineage>
</organism>
<geneLocation type="plasmid" evidence="4 5">
    <name>AZOBR_p3</name>
</geneLocation>
<proteinExistence type="predicted"/>
<evidence type="ECO:0000313" key="5">
    <source>
        <dbReference type="Proteomes" id="UP000007319"/>
    </source>
</evidence>